<dbReference type="WBParaSite" id="EEL_0000190001-mRNA-1">
    <property type="protein sequence ID" value="EEL_0000190001-mRNA-1"/>
    <property type="gene ID" value="EEL_0000190001"/>
</dbReference>
<evidence type="ECO:0000313" key="2">
    <source>
        <dbReference type="WBParaSite" id="EEL_0000190001-mRNA-1"/>
    </source>
</evidence>
<protein>
    <submittedName>
        <fullName evidence="2">Uncharacterized protein</fullName>
    </submittedName>
</protein>
<sequence length="79" mass="9568">MNIKPKRMLKVIENVFKEVLVELPSETYITTDQTENRRRRRRHVLDTNKDMLKLGEKRKRSLKTNRFKTMINRSQPKAI</sequence>
<evidence type="ECO:0000313" key="1">
    <source>
        <dbReference type="Proteomes" id="UP000050640"/>
    </source>
</evidence>
<reference evidence="2" key="1">
    <citation type="submission" date="2017-02" db="UniProtKB">
        <authorList>
            <consortium name="WormBaseParasite"/>
        </authorList>
    </citation>
    <scope>IDENTIFICATION</scope>
</reference>
<organism evidence="1 2">
    <name type="scientific">Elaeophora elaphi</name>
    <dbReference type="NCBI Taxonomy" id="1147741"/>
    <lineage>
        <taxon>Eukaryota</taxon>
        <taxon>Metazoa</taxon>
        <taxon>Ecdysozoa</taxon>
        <taxon>Nematoda</taxon>
        <taxon>Chromadorea</taxon>
        <taxon>Rhabditida</taxon>
        <taxon>Spirurina</taxon>
        <taxon>Spiruromorpha</taxon>
        <taxon>Filarioidea</taxon>
        <taxon>Onchocercidae</taxon>
        <taxon>Elaeophora</taxon>
    </lineage>
</organism>
<dbReference type="AlphaFoldDB" id="A0A0R3RK91"/>
<accession>A0A0R3RK91</accession>
<proteinExistence type="predicted"/>
<dbReference type="Proteomes" id="UP000050640">
    <property type="component" value="Unplaced"/>
</dbReference>
<keyword evidence="1" id="KW-1185">Reference proteome</keyword>
<name>A0A0R3RK91_9BILA</name>